<proteinExistence type="predicted"/>
<dbReference type="PANTHER" id="PTHR30595:SF6">
    <property type="entry name" value="SCHLAFEN ALBA-2 DOMAIN-CONTAINING PROTEIN"/>
    <property type="match status" value="1"/>
</dbReference>
<dbReference type="EMBL" id="JAEFDC010000011">
    <property type="protein sequence ID" value="MBI1647642.1"/>
    <property type="molecule type" value="Genomic_DNA"/>
</dbReference>
<evidence type="ECO:0000313" key="3">
    <source>
        <dbReference type="Proteomes" id="UP000641139"/>
    </source>
</evidence>
<dbReference type="Gene3D" id="3.30.565.60">
    <property type="match status" value="1"/>
</dbReference>
<accession>A0ABS0SQ86</accession>
<organism evidence="2 3">
    <name type="scientific">Capnocytophaga periodontitidis</name>
    <dbReference type="NCBI Taxonomy" id="2795027"/>
    <lineage>
        <taxon>Bacteria</taxon>
        <taxon>Pseudomonadati</taxon>
        <taxon>Bacteroidota</taxon>
        <taxon>Flavobacteriia</taxon>
        <taxon>Flavobacteriales</taxon>
        <taxon>Flavobacteriaceae</taxon>
        <taxon>Capnocytophaga</taxon>
    </lineage>
</organism>
<comment type="caution">
    <text evidence="2">The sequence shown here is derived from an EMBL/GenBank/DDBJ whole genome shotgun (WGS) entry which is preliminary data.</text>
</comment>
<evidence type="ECO:0000313" key="2">
    <source>
        <dbReference type="EMBL" id="MBI1647642.1"/>
    </source>
</evidence>
<dbReference type="Pfam" id="PF04326">
    <property type="entry name" value="SLFN_AlbA_2"/>
    <property type="match status" value="1"/>
</dbReference>
<dbReference type="InterPro" id="IPR038461">
    <property type="entry name" value="Schlafen_AlbA_2_dom_sf"/>
</dbReference>
<dbReference type="InterPro" id="IPR007421">
    <property type="entry name" value="Schlafen_AlbA_2_dom"/>
</dbReference>
<protein>
    <submittedName>
        <fullName evidence="2">DNA binding domain-containing protein</fullName>
    </submittedName>
</protein>
<reference evidence="2 3" key="1">
    <citation type="journal article" date="2021" name="Int. J. Syst. Evol. Microbiol.">
        <title>Capnocytophaga periodontitidis sp. nov., isolated from subgingival plaque of periodontitis patient.</title>
        <authorList>
            <person name="Zhang Y."/>
            <person name="Qiao D."/>
            <person name="Shi W."/>
            <person name="Wu D."/>
            <person name="Cai M."/>
        </authorList>
    </citation>
    <scope>NUCLEOTIDE SEQUENCE [LARGE SCALE GENOMIC DNA]</scope>
    <source>
        <strain evidence="2 3">051621</strain>
    </source>
</reference>
<dbReference type="InterPro" id="IPR038475">
    <property type="entry name" value="RecG_C_sf"/>
</dbReference>
<dbReference type="Gene3D" id="3.30.950.30">
    <property type="entry name" value="Schlafen, AAA domain"/>
    <property type="match status" value="1"/>
</dbReference>
<feature type="domain" description="Schlafen AlbA-2" evidence="1">
    <location>
        <begin position="17"/>
        <end position="132"/>
    </location>
</feature>
<gene>
    <name evidence="2" type="ORF">I7X30_11330</name>
</gene>
<dbReference type="Proteomes" id="UP000641139">
    <property type="component" value="Unassembled WGS sequence"/>
</dbReference>
<name>A0ABS0SQ86_9FLAO</name>
<evidence type="ECO:0000259" key="1">
    <source>
        <dbReference type="Pfam" id="PF04326"/>
    </source>
</evidence>
<dbReference type="Pfam" id="PF13749">
    <property type="entry name" value="HATPase_c_4"/>
    <property type="match status" value="1"/>
</dbReference>
<dbReference type="PANTHER" id="PTHR30595">
    <property type="entry name" value="GLPR-RELATED TRANSCRIPTIONAL REPRESSOR"/>
    <property type="match status" value="1"/>
</dbReference>
<dbReference type="RefSeq" id="WP_198467191.1">
    <property type="nucleotide sequence ID" value="NZ_JAEFDC010000011.1"/>
</dbReference>
<sequence length="547" mass="63009">MKSPDDILEELLSLPSENEIVEFKKAENQFDKDDLGKYFSALSNEANLKSVANAWIVIGVKDDRTISGTNITDQQINSYKQEIGKNTSPTINFIEVYRVCREGKQVLLFAVPPAPKGMPIAWKGHRYGRDAESLVGLNDTKYSTIKSQLINEDWSAKIIKEATINDLSKEAIKKAREQYSIKNPKLKEEIATWSDAKFLDKAKLTIKGEITNTAIILLGKPESEHYLSPSVAKLTWILKDKDNIEKDYEHFSCPFILSIDNLKLKIRNLKYRYIKEEGLFPEEVEQYDPFIIREALNNAIAHQDYTLGGKTIVVENEKGTLSFSNSGDFIPKDIEYVVTHEIPEDKYRNPFLANAMVNLNMIDTIGSGIKRMFIIQKDKYFPLPDYNFNDRKVQVTFIGKVIDLSFAKKIAKNPNLSLTEIYYLDKVAKKKPLTDNEIKVLKRKKLIEGRKPNFYISSQVADISNLQEDYIKQKGIDSDYIKKVILDYLNKFHQVNRKSLESILLPKISERQSIQQKKDKIKNILQQMRREGLIITENRIWKLPPKN</sequence>
<keyword evidence="3" id="KW-1185">Reference proteome</keyword>